<dbReference type="Proteomes" id="UP001596523">
    <property type="component" value="Unassembled WGS sequence"/>
</dbReference>
<evidence type="ECO:0000256" key="2">
    <source>
        <dbReference type="SAM" id="MobiDB-lite"/>
    </source>
</evidence>
<reference evidence="4" key="1">
    <citation type="journal article" date="2019" name="Int. J. Syst. Evol. Microbiol.">
        <title>The Global Catalogue of Microorganisms (GCM) 10K type strain sequencing project: providing services to taxonomists for standard genome sequencing and annotation.</title>
        <authorList>
            <consortium name="The Broad Institute Genomics Platform"/>
            <consortium name="The Broad Institute Genome Sequencing Center for Infectious Disease"/>
            <person name="Wu L."/>
            <person name="Ma J."/>
        </authorList>
    </citation>
    <scope>NUCLEOTIDE SEQUENCE [LARGE SCALE GENOMIC DNA]</scope>
    <source>
        <strain evidence="4">SYNS20</strain>
    </source>
</reference>
<sequence>MSGNRIPNDRLRALLAEAEWTFENLAQAVNRAAQEIALTLVYDRSSVAHWLAGTQPRSPAPQLIAEVFSRRLGRTVTVPAAGFPGSDREETSGVTPRKDASAVTHLADLTGIASDAVQRAVLQQSPYQPDAHALPHWRAPSRRPAGRRPAGSGSRSALPRAGRTEVTTLKAAVRSFAAGLDRHGGGHARTALTVFLADDVVPWLTRPADEQIRVELLTEAAHLTYIAARLYSDAGLHGAAQRYYATALRLANEAENHTAWAVILRGLSSQALALGHRHTALNHAENACSALPAKAPTAVRSFIHAQIAVARAASGHNRRQVLTALAAAEQAATKSRTLEGPFATYPQAAREFQRAQALHRLGDLTGATEALEASSRHRSPDDRRGHTLTHALRAELLVRHGHVEEACESWRAFFKTADGLLSTDVDSARARLRRAFHPYFDQLAVKSVLVEQRTGYRTD</sequence>
<protein>
    <recommendedName>
        <fullName evidence="5">Tetratricopeptide repeat protein</fullName>
    </recommendedName>
</protein>
<dbReference type="RefSeq" id="WP_381835715.1">
    <property type="nucleotide sequence ID" value="NZ_JBHTCF010000014.1"/>
</dbReference>
<evidence type="ECO:0000313" key="3">
    <source>
        <dbReference type="EMBL" id="MFC7308061.1"/>
    </source>
</evidence>
<dbReference type="InterPro" id="IPR011990">
    <property type="entry name" value="TPR-like_helical_dom_sf"/>
</dbReference>
<feature type="region of interest" description="Disordered" evidence="2">
    <location>
        <begin position="79"/>
        <end position="100"/>
    </location>
</feature>
<keyword evidence="1" id="KW-0175">Coiled coil</keyword>
<comment type="caution">
    <text evidence="3">The sequence shown here is derived from an EMBL/GenBank/DDBJ whole genome shotgun (WGS) entry which is preliminary data.</text>
</comment>
<evidence type="ECO:0000256" key="1">
    <source>
        <dbReference type="SAM" id="Coils"/>
    </source>
</evidence>
<evidence type="ECO:0008006" key="5">
    <source>
        <dbReference type="Google" id="ProtNLM"/>
    </source>
</evidence>
<dbReference type="EMBL" id="JBHTCF010000014">
    <property type="protein sequence ID" value="MFC7308061.1"/>
    <property type="molecule type" value="Genomic_DNA"/>
</dbReference>
<organism evidence="3 4">
    <name type="scientific">Streptomyces monticola</name>
    <dbReference type="NCBI Taxonomy" id="2666263"/>
    <lineage>
        <taxon>Bacteria</taxon>
        <taxon>Bacillati</taxon>
        <taxon>Actinomycetota</taxon>
        <taxon>Actinomycetes</taxon>
        <taxon>Kitasatosporales</taxon>
        <taxon>Streptomycetaceae</taxon>
        <taxon>Streptomyces</taxon>
    </lineage>
</organism>
<dbReference type="SUPFAM" id="SSF48452">
    <property type="entry name" value="TPR-like"/>
    <property type="match status" value="1"/>
</dbReference>
<name>A0ABW2JR29_9ACTN</name>
<feature type="coiled-coil region" evidence="1">
    <location>
        <begin position="8"/>
        <end position="35"/>
    </location>
</feature>
<feature type="region of interest" description="Disordered" evidence="2">
    <location>
        <begin position="128"/>
        <end position="163"/>
    </location>
</feature>
<proteinExistence type="predicted"/>
<keyword evidence="4" id="KW-1185">Reference proteome</keyword>
<feature type="compositionally biased region" description="Low complexity" evidence="2">
    <location>
        <begin position="147"/>
        <end position="157"/>
    </location>
</feature>
<accession>A0ABW2JR29</accession>
<gene>
    <name evidence="3" type="ORF">ACFQVC_28010</name>
</gene>
<evidence type="ECO:0000313" key="4">
    <source>
        <dbReference type="Proteomes" id="UP001596523"/>
    </source>
</evidence>
<feature type="compositionally biased region" description="Basic and acidic residues" evidence="2">
    <location>
        <begin position="86"/>
        <end position="100"/>
    </location>
</feature>